<dbReference type="OMA" id="GWEIWTA"/>
<evidence type="ECO:0000259" key="4">
    <source>
        <dbReference type="Pfam" id="PF16335"/>
    </source>
</evidence>
<organism evidence="6 7">
    <name type="scientific">Vitrella brassicaformis (strain CCMP3155)</name>
    <dbReference type="NCBI Taxonomy" id="1169540"/>
    <lineage>
        <taxon>Eukaryota</taxon>
        <taxon>Sar</taxon>
        <taxon>Alveolata</taxon>
        <taxon>Colpodellida</taxon>
        <taxon>Vitrellaceae</taxon>
        <taxon>Vitrella</taxon>
    </lineage>
</organism>
<dbReference type="OrthoDB" id="3918848at2759"/>
<evidence type="ECO:0000313" key="6">
    <source>
        <dbReference type="EMBL" id="CEL95225.1"/>
    </source>
</evidence>
<evidence type="ECO:0000256" key="2">
    <source>
        <dbReference type="SAM" id="SignalP"/>
    </source>
</evidence>
<dbReference type="PANTHER" id="PTHR31987">
    <property type="entry name" value="GLUTAMINASE A-RELATED"/>
    <property type="match status" value="1"/>
</dbReference>
<gene>
    <name evidence="6" type="ORF">Vbra_11745</name>
</gene>
<protein>
    <recommendedName>
        <fullName evidence="8">Glutaminase</fullName>
    </recommendedName>
</protein>
<reference evidence="6 7" key="1">
    <citation type="submission" date="2014-11" db="EMBL/GenBank/DDBJ databases">
        <authorList>
            <person name="Zhu J."/>
            <person name="Qi W."/>
            <person name="Song R."/>
        </authorList>
    </citation>
    <scope>NUCLEOTIDE SEQUENCE [LARGE SCALE GENOMIC DNA]</scope>
</reference>
<evidence type="ECO:0000259" key="3">
    <source>
        <dbReference type="Pfam" id="PF16334"/>
    </source>
</evidence>
<keyword evidence="2" id="KW-0732">Signal</keyword>
<dbReference type="STRING" id="1169540.A0A0G4EFN4"/>
<dbReference type="Pfam" id="PF16335">
    <property type="entry name" value="GtaA_6_Hairpin"/>
    <property type="match status" value="1"/>
</dbReference>
<dbReference type="InterPro" id="IPR052743">
    <property type="entry name" value="Glutaminase_GtaA"/>
</dbReference>
<feature type="region of interest" description="Disordered" evidence="1">
    <location>
        <begin position="34"/>
        <end position="55"/>
    </location>
</feature>
<keyword evidence="7" id="KW-1185">Reference proteome</keyword>
<dbReference type="Pfam" id="PF17168">
    <property type="entry name" value="DUF5127"/>
    <property type="match status" value="1"/>
</dbReference>
<dbReference type="PANTHER" id="PTHR31987:SF1">
    <property type="entry name" value="GLUTAMINASE A"/>
    <property type="match status" value="1"/>
</dbReference>
<dbReference type="InterPro" id="IPR032515">
    <property type="entry name" value="DUF4964"/>
</dbReference>
<feature type="domain" description="Glutaminase A central" evidence="4">
    <location>
        <begin position="458"/>
        <end position="723"/>
    </location>
</feature>
<dbReference type="AlphaFoldDB" id="A0A0G4EFN4"/>
<evidence type="ECO:0000259" key="5">
    <source>
        <dbReference type="Pfam" id="PF17168"/>
    </source>
</evidence>
<dbReference type="Proteomes" id="UP000041254">
    <property type="component" value="Unassembled WGS sequence"/>
</dbReference>
<proteinExistence type="predicted"/>
<feature type="domain" description="DUF4964" evidence="3">
    <location>
        <begin position="61"/>
        <end position="121"/>
    </location>
</feature>
<feature type="signal peptide" evidence="2">
    <location>
        <begin position="1"/>
        <end position="17"/>
    </location>
</feature>
<dbReference type="InterPro" id="IPR033433">
    <property type="entry name" value="GtaA_N"/>
</dbReference>
<evidence type="ECO:0000313" key="7">
    <source>
        <dbReference type="Proteomes" id="UP000041254"/>
    </source>
</evidence>
<feature type="chain" id="PRO_5005187260" description="Glutaminase" evidence="2">
    <location>
        <begin position="18"/>
        <end position="877"/>
    </location>
</feature>
<feature type="domain" description="Glutaminase A N-terminal" evidence="5">
    <location>
        <begin position="149"/>
        <end position="449"/>
    </location>
</feature>
<dbReference type="EMBL" id="CDMY01000227">
    <property type="protein sequence ID" value="CEL95225.1"/>
    <property type="molecule type" value="Genomic_DNA"/>
</dbReference>
<sequence length="877" mass="97089">MWLSSALVLLTLTCASAKDGGRLRSLRATHTQDVDHRSLQVGPPCPVPENDTVPTTDGRLAKLRYPSVPLIVNDPDFSIWSNYNKLTDGFPSHWSGYELPMVGLVRIDGQLFRFLGRNMLERGPWPAGHHQPDMDVPALTQTQLIVWPTRTEYTFAGRGIALSVTFATPASIMEDFDAYVSAPPVTYMTVDVESTDDRAHDVQLLYQTTGHVGVTGGDEHVAIALNAPAVEGHDVLTVGNFHQVELGLKGDGMTPNHGFFHLVTPKDNGTVPFTSTLFDTHGSIDDNGAPAGNASMEELFLSDQFRRGNSQRTTWRAAIDAFTDPEFTADKFAALVSKVTEPTNQQYRNDGPARNAALGLMMDLGSVAPGESATRRVLFAFDDRITVNFFGRLMQPAWRNVYRMEEGMPLVGAFDNKWHSSHPTGEMLKDAMAKWDDEQKRSIAFDEGLVDDLFMTGGPKYAAVASLVYRQVTGGQKVVHDDYINEHRVFQKEISTNGMLNTVDVIFPTSPMLLLFSPEVLRLMLVPILDYSANKTLSHYRKPWAPHHLGIWPVADTPDYRNWDMPMEETADMLILIAAIAHRQGGNVSYLADYWPVIDQWGSYLNESLPNPPHQLYTDDFKGPDANATNLALKGTFGLAAYADLLAMNQSCWTEETCGNSTIDGARAAATRSASYWVEAAMDSPAGEGEDGGEAAFFRRLFDAPSNSTFSLKYNLIWQAILQQGRDNMNITGVTASESTTSTSTPPLFMLFSEDVFTTEMMSYINLGRLDRCGVALDERNNLSLYEYQGVTVALAQQYLLGMEGGEVMMCRFVDALYNFPNETPQRVPLADYFEVSAPCNRRGLIDIPPPATNDAHFIARPTLGYLYAPLLLKRGE</sequence>
<evidence type="ECO:0008006" key="8">
    <source>
        <dbReference type="Google" id="ProtNLM"/>
    </source>
</evidence>
<accession>A0A0G4EFN4</accession>
<dbReference type="Pfam" id="PF16334">
    <property type="entry name" value="DUF4964"/>
    <property type="match status" value="1"/>
</dbReference>
<dbReference type="VEuPathDB" id="CryptoDB:Vbra_11745"/>
<dbReference type="InParanoid" id="A0A0G4EFN4"/>
<name>A0A0G4EFN4_VITBC</name>
<dbReference type="InterPro" id="IPR032514">
    <property type="entry name" value="GtaA_central"/>
</dbReference>
<evidence type="ECO:0000256" key="1">
    <source>
        <dbReference type="SAM" id="MobiDB-lite"/>
    </source>
</evidence>